<dbReference type="GO" id="GO:0005829">
    <property type="term" value="C:cytosol"/>
    <property type="evidence" value="ECO:0007669"/>
    <property type="project" value="TreeGrafter"/>
</dbReference>
<evidence type="ECO:0000256" key="4">
    <source>
        <dbReference type="ARBA" id="ARBA00022840"/>
    </source>
</evidence>
<organism evidence="6 7">
    <name type="scientific">Hyperthermus butylicus (strain DSM 5456 / JCM 9403 / PLM1-5)</name>
    <dbReference type="NCBI Taxonomy" id="415426"/>
    <lineage>
        <taxon>Archaea</taxon>
        <taxon>Thermoproteota</taxon>
        <taxon>Thermoprotei</taxon>
        <taxon>Desulfurococcales</taxon>
        <taxon>Pyrodictiaceae</taxon>
        <taxon>Hyperthermus</taxon>
    </lineage>
</organism>
<dbReference type="AlphaFoldDB" id="A2BK87"/>
<name>A2BK87_HYPBU</name>
<evidence type="ECO:0000256" key="2">
    <source>
        <dbReference type="ARBA" id="ARBA00022741"/>
    </source>
</evidence>
<keyword evidence="3 6" id="KW-0418">Kinase</keyword>
<keyword evidence="2" id="KW-0547">Nucleotide-binding</keyword>
<accession>A2BK87</accession>
<dbReference type="EMBL" id="CP000493">
    <property type="protein sequence ID" value="ABM80398.1"/>
    <property type="molecule type" value="Genomic_DNA"/>
</dbReference>
<evidence type="ECO:0000313" key="7">
    <source>
        <dbReference type="Proteomes" id="UP000002593"/>
    </source>
</evidence>
<keyword evidence="1" id="KW-0808">Transferase</keyword>
<dbReference type="OrthoDB" id="15328at2157"/>
<dbReference type="Pfam" id="PF00696">
    <property type="entry name" value="AA_kinase"/>
    <property type="match status" value="1"/>
</dbReference>
<dbReference type="HOGENOM" id="CLU_070213_0_0_2"/>
<keyword evidence="4" id="KW-0067">ATP-binding</keyword>
<dbReference type="PANTHER" id="PTHR43654:SF1">
    <property type="entry name" value="ISOPENTENYL PHOSPHATE KINASE"/>
    <property type="match status" value="1"/>
</dbReference>
<reference evidence="6 7" key="1">
    <citation type="journal article" date="2007" name="Archaea">
        <title>The genome of Hyperthermus butylicus: a sulfur-reducing, peptide fermenting, neutrophilic Crenarchaeote growing up to 108 degrees C.</title>
        <authorList>
            <person name="Brugger K."/>
            <person name="Chen L."/>
            <person name="Stark M."/>
            <person name="Zibat A."/>
            <person name="Redder P."/>
            <person name="Ruepp A."/>
            <person name="Awayez M."/>
            <person name="She Q."/>
            <person name="Garrett R.A."/>
            <person name="Klenk H.P."/>
        </authorList>
    </citation>
    <scope>NUCLEOTIDE SEQUENCE [LARGE SCALE GENOMIC DNA]</scope>
    <source>
        <strain evidence="7">DSM 5456 / JCM 9403 / PLM1-5</strain>
    </source>
</reference>
<dbReference type="InterPro" id="IPR001048">
    <property type="entry name" value="Asp/Glu/Uridylate_kinase"/>
</dbReference>
<dbReference type="KEGG" id="hbu:Hbut_0538"/>
<dbReference type="InterPro" id="IPR036393">
    <property type="entry name" value="AceGlu_kinase-like_sf"/>
</dbReference>
<dbReference type="GO" id="GO:0005524">
    <property type="term" value="F:ATP binding"/>
    <property type="evidence" value="ECO:0007669"/>
    <property type="project" value="UniProtKB-KW"/>
</dbReference>
<sequence length="260" mass="27314">MPRGGAGRQGGVYVVKLGGSVVTVKDKPFTPNLDILHHLARVLAGLNREGRLAGIVIGGESYGHYVAKTLGEAGVSAGEALSAIPRAMMELSLLAADVFSMYGLHVVVYPPHSFCKPQGLRPSCNWSLVMGYEWGRPIPLVYGDAYPCSSGACIVSGDELAMEMACALGASGVIYATTVPGVLGRDGRPIPRLRLSELDRVAVGGSDKLDVTGGMRRKLEAIRANWCEGLSRVVIVYGLEPNNIEQAVLGAAGVGTEILP</sequence>
<dbReference type="GeneID" id="4782267"/>
<proteinExistence type="predicted"/>
<dbReference type="STRING" id="415426.Hbut_0538"/>
<evidence type="ECO:0000259" key="5">
    <source>
        <dbReference type="Pfam" id="PF00696"/>
    </source>
</evidence>
<dbReference type="eggNOG" id="arCOG00860">
    <property type="taxonomic scope" value="Archaea"/>
</dbReference>
<evidence type="ECO:0000256" key="1">
    <source>
        <dbReference type="ARBA" id="ARBA00022679"/>
    </source>
</evidence>
<protein>
    <submittedName>
        <fullName evidence="6">Archaeal kinase</fullName>
    </submittedName>
</protein>
<dbReference type="GO" id="GO:0004349">
    <property type="term" value="F:glutamate 5-kinase activity"/>
    <property type="evidence" value="ECO:0007669"/>
    <property type="project" value="TreeGrafter"/>
</dbReference>
<dbReference type="Gene3D" id="3.40.1160.10">
    <property type="entry name" value="Acetylglutamate kinase-like"/>
    <property type="match status" value="1"/>
</dbReference>
<dbReference type="EnsemblBacteria" id="ABM80398">
    <property type="protein sequence ID" value="ABM80398"/>
    <property type="gene ID" value="Hbut_0538"/>
</dbReference>
<evidence type="ECO:0000313" key="6">
    <source>
        <dbReference type="EMBL" id="ABM80398.1"/>
    </source>
</evidence>
<dbReference type="Proteomes" id="UP000002593">
    <property type="component" value="Chromosome"/>
</dbReference>
<gene>
    <name evidence="6" type="ordered locus">Hbut_0538</name>
</gene>
<dbReference type="PANTHER" id="PTHR43654">
    <property type="entry name" value="GLUTAMATE 5-KINASE"/>
    <property type="match status" value="1"/>
</dbReference>
<evidence type="ECO:0000256" key="3">
    <source>
        <dbReference type="ARBA" id="ARBA00022777"/>
    </source>
</evidence>
<feature type="domain" description="Aspartate/glutamate/uridylate kinase" evidence="5">
    <location>
        <begin position="13"/>
        <end position="224"/>
    </location>
</feature>
<dbReference type="RefSeq" id="WP_011821716.1">
    <property type="nucleotide sequence ID" value="NC_008818.1"/>
</dbReference>
<keyword evidence="7" id="KW-1185">Reference proteome</keyword>
<dbReference type="SUPFAM" id="SSF53633">
    <property type="entry name" value="Carbamate kinase-like"/>
    <property type="match status" value="1"/>
</dbReference>